<evidence type="ECO:0000313" key="2">
    <source>
        <dbReference type="Proteomes" id="UP001234989"/>
    </source>
</evidence>
<sequence>MAMNNSTQGLHDTTPLKDAQFIKFMKNFERRRKGPEVSGAAVAYRARHQLIEAGLRHRELAPQAQQGRAVLATF</sequence>
<dbReference type="AlphaFoldDB" id="A0AAF0TRD9"/>
<keyword evidence="2" id="KW-1185">Reference proteome</keyword>
<evidence type="ECO:0000313" key="1">
    <source>
        <dbReference type="EMBL" id="WMV29571.1"/>
    </source>
</evidence>
<dbReference type="Proteomes" id="UP001234989">
    <property type="component" value="Chromosome 5"/>
</dbReference>
<gene>
    <name evidence="1" type="ORF">MTR67_022956</name>
</gene>
<accession>A0AAF0TRD9</accession>
<dbReference type="EMBL" id="CP133616">
    <property type="protein sequence ID" value="WMV29571.1"/>
    <property type="molecule type" value="Genomic_DNA"/>
</dbReference>
<organism evidence="1 2">
    <name type="scientific">Solanum verrucosum</name>
    <dbReference type="NCBI Taxonomy" id="315347"/>
    <lineage>
        <taxon>Eukaryota</taxon>
        <taxon>Viridiplantae</taxon>
        <taxon>Streptophyta</taxon>
        <taxon>Embryophyta</taxon>
        <taxon>Tracheophyta</taxon>
        <taxon>Spermatophyta</taxon>
        <taxon>Magnoliopsida</taxon>
        <taxon>eudicotyledons</taxon>
        <taxon>Gunneridae</taxon>
        <taxon>Pentapetalae</taxon>
        <taxon>asterids</taxon>
        <taxon>lamiids</taxon>
        <taxon>Solanales</taxon>
        <taxon>Solanaceae</taxon>
        <taxon>Solanoideae</taxon>
        <taxon>Solaneae</taxon>
        <taxon>Solanum</taxon>
    </lineage>
</organism>
<name>A0AAF0TRD9_SOLVR</name>
<reference evidence="1" key="1">
    <citation type="submission" date="2023-08" db="EMBL/GenBank/DDBJ databases">
        <title>A de novo genome assembly of Solanum verrucosum Schlechtendal, a Mexican diploid species geographically isolated from the other diploid A-genome species in potato relatives.</title>
        <authorList>
            <person name="Hosaka K."/>
        </authorList>
    </citation>
    <scope>NUCLEOTIDE SEQUENCE</scope>
    <source>
        <tissue evidence="1">Young leaves</tissue>
    </source>
</reference>
<proteinExistence type="predicted"/>
<protein>
    <submittedName>
        <fullName evidence="1">Uncharacterized protein</fullName>
    </submittedName>
</protein>